<evidence type="ECO:0000256" key="5">
    <source>
        <dbReference type="ARBA" id="ARBA00022801"/>
    </source>
</evidence>
<evidence type="ECO:0000259" key="8">
    <source>
        <dbReference type="SMART" id="SM01351"/>
    </source>
</evidence>
<comment type="similarity">
    <text evidence="2">Belongs to the peptidase M35 family.</text>
</comment>
<dbReference type="InterPro" id="IPR029463">
    <property type="entry name" value="Lys_MEP"/>
</dbReference>
<dbReference type="InterPro" id="IPR050414">
    <property type="entry name" value="Fungal_M35_metalloproteases"/>
</dbReference>
<name>A0A2A9NJR2_9AGAR</name>
<feature type="non-terminal residue" evidence="9">
    <location>
        <position position="1"/>
    </location>
</feature>
<dbReference type="PANTHER" id="PTHR37016:SF3">
    <property type="entry name" value="NEUTRAL PROTEASE 2-RELATED"/>
    <property type="match status" value="1"/>
</dbReference>
<protein>
    <recommendedName>
        <fullName evidence="8">Lysine-specific metallo-endopeptidase domain-containing protein</fullName>
    </recommendedName>
</protein>
<keyword evidence="7" id="KW-0482">Metalloprotease</keyword>
<keyword evidence="4" id="KW-0479">Metal-binding</keyword>
<evidence type="ECO:0000256" key="3">
    <source>
        <dbReference type="ARBA" id="ARBA00022670"/>
    </source>
</evidence>
<feature type="domain" description="Lysine-specific metallo-endopeptidase" evidence="8">
    <location>
        <begin position="186"/>
        <end position="321"/>
    </location>
</feature>
<keyword evidence="5" id="KW-0378">Hydrolase</keyword>
<dbReference type="SMART" id="SM01351">
    <property type="entry name" value="Aspzincin_M35"/>
    <property type="match status" value="1"/>
</dbReference>
<dbReference type="Pfam" id="PF14521">
    <property type="entry name" value="Aspzincin_M35"/>
    <property type="match status" value="1"/>
</dbReference>
<evidence type="ECO:0000256" key="2">
    <source>
        <dbReference type="ARBA" id="ARBA00010279"/>
    </source>
</evidence>
<gene>
    <name evidence="9" type="ORF">AMATHDRAFT_147437</name>
</gene>
<dbReference type="Gene3D" id="2.60.40.2970">
    <property type="match status" value="1"/>
</dbReference>
<dbReference type="Proteomes" id="UP000242287">
    <property type="component" value="Unassembled WGS sequence"/>
</dbReference>
<keyword evidence="3" id="KW-0645">Protease</keyword>
<dbReference type="PANTHER" id="PTHR37016">
    <property type="match status" value="1"/>
</dbReference>
<dbReference type="OrthoDB" id="412874at2759"/>
<reference evidence="9 10" key="1">
    <citation type="submission" date="2014-02" db="EMBL/GenBank/DDBJ databases">
        <title>Transposable element dynamics among asymbiotic and ectomycorrhizal Amanita fungi.</title>
        <authorList>
            <consortium name="DOE Joint Genome Institute"/>
            <person name="Hess J."/>
            <person name="Skrede I."/>
            <person name="Wolfe B."/>
            <person name="LaButti K."/>
            <person name="Ohm R.A."/>
            <person name="Grigoriev I.V."/>
            <person name="Pringle A."/>
        </authorList>
    </citation>
    <scope>NUCLEOTIDE SEQUENCE [LARGE SCALE GENOMIC DNA]</scope>
    <source>
        <strain evidence="9 10">SKay4041</strain>
    </source>
</reference>
<dbReference type="EMBL" id="KZ302025">
    <property type="protein sequence ID" value="PFH49564.1"/>
    <property type="molecule type" value="Genomic_DNA"/>
</dbReference>
<dbReference type="STRING" id="703135.A0A2A9NJR2"/>
<keyword evidence="10" id="KW-1185">Reference proteome</keyword>
<keyword evidence="6" id="KW-0862">Zinc</keyword>
<dbReference type="GO" id="GO:0004222">
    <property type="term" value="F:metalloendopeptidase activity"/>
    <property type="evidence" value="ECO:0007669"/>
    <property type="project" value="InterPro"/>
</dbReference>
<evidence type="ECO:0000256" key="6">
    <source>
        <dbReference type="ARBA" id="ARBA00022833"/>
    </source>
</evidence>
<sequence length="327" mass="35664">GPDAACSCTEVYITATITNTGTEDICLLCDPRTMCFELPTEKCAVTKLDSLGGVGGHQGRQPQFRGYRAKYVPSFKSAMDHCIPLAPGESRSTKHNLSKMYDLCHSGKGTYQVSPFGSGLPLAASLQPKRLRVGTREVSASVDGNINVGDNYKTQFIGCDAGQQADIELAAAAAQTYTINANFYFSTLQPNLANPTRRYKTWFGTYPTQDQINTVSSHFAELDTNDFTSFTYDCTSCTSPDSFAYVQVDQFGVINLCPAFWDAPLMGTDSKAGTIVHEASHFVVNGNTQDFAYGQREAKQLAKDDPDSAVMNADSHEYFVENDPTML</sequence>
<comment type="cofactor">
    <cofactor evidence="1">
        <name>Zn(2+)</name>
        <dbReference type="ChEBI" id="CHEBI:29105"/>
    </cofactor>
</comment>
<accession>A0A2A9NJR2</accession>
<proteinExistence type="inferred from homology"/>
<dbReference type="GO" id="GO:0006508">
    <property type="term" value="P:proteolysis"/>
    <property type="evidence" value="ECO:0007669"/>
    <property type="project" value="UniProtKB-KW"/>
</dbReference>
<evidence type="ECO:0000313" key="10">
    <source>
        <dbReference type="Proteomes" id="UP000242287"/>
    </source>
</evidence>
<evidence type="ECO:0000256" key="7">
    <source>
        <dbReference type="ARBA" id="ARBA00023049"/>
    </source>
</evidence>
<organism evidence="9 10">
    <name type="scientific">Amanita thiersii Skay4041</name>
    <dbReference type="NCBI Taxonomy" id="703135"/>
    <lineage>
        <taxon>Eukaryota</taxon>
        <taxon>Fungi</taxon>
        <taxon>Dikarya</taxon>
        <taxon>Basidiomycota</taxon>
        <taxon>Agaricomycotina</taxon>
        <taxon>Agaricomycetes</taxon>
        <taxon>Agaricomycetidae</taxon>
        <taxon>Agaricales</taxon>
        <taxon>Pluteineae</taxon>
        <taxon>Amanitaceae</taxon>
        <taxon>Amanita</taxon>
    </lineage>
</organism>
<evidence type="ECO:0000256" key="4">
    <source>
        <dbReference type="ARBA" id="ARBA00022723"/>
    </source>
</evidence>
<dbReference type="AlphaFoldDB" id="A0A2A9NJR2"/>
<evidence type="ECO:0000313" key="9">
    <source>
        <dbReference type="EMBL" id="PFH49564.1"/>
    </source>
</evidence>
<dbReference type="SUPFAM" id="SSF55486">
    <property type="entry name" value="Metalloproteases ('zincins'), catalytic domain"/>
    <property type="match status" value="1"/>
</dbReference>
<dbReference type="GO" id="GO:0046872">
    <property type="term" value="F:metal ion binding"/>
    <property type="evidence" value="ECO:0007669"/>
    <property type="project" value="UniProtKB-KW"/>
</dbReference>
<dbReference type="Gene3D" id="3.40.390.10">
    <property type="entry name" value="Collagenase (Catalytic Domain)"/>
    <property type="match status" value="1"/>
</dbReference>
<evidence type="ECO:0000256" key="1">
    <source>
        <dbReference type="ARBA" id="ARBA00001947"/>
    </source>
</evidence>
<dbReference type="InterPro" id="IPR024079">
    <property type="entry name" value="MetalloPept_cat_dom_sf"/>
</dbReference>